<keyword evidence="2" id="KW-0732">Signal</keyword>
<dbReference type="EMBL" id="VCEB01000899">
    <property type="protein sequence ID" value="KAB0353447.1"/>
    <property type="molecule type" value="Genomic_DNA"/>
</dbReference>
<accession>A0A5N3VVZ2</accession>
<sequence>GKRSWLFCCWACRSLIAVKLALPPPKPICTVLATFSGLGRRHRHRHRPGPAAQQPPEEGAGRGVGSAACSCAGRPPAAARSSLPPQRRGPGPEAQLLMIHRPPLAHQLQHLPRLGLRLLGTSSCMVIAFGSSYPMVDLASRYECAAVILHSPLRCGLRVAFPDTRKTHGFDAFPNIDRYLKSPLPYFRGTQDEVMAIVLYIQYLESLREFISHKLPNS</sequence>
<protein>
    <submittedName>
        <fullName evidence="4">Uncharacterized protein</fullName>
    </submittedName>
</protein>
<evidence type="ECO:0000256" key="1">
    <source>
        <dbReference type="SAM" id="MobiDB-lite"/>
    </source>
</evidence>
<feature type="region of interest" description="Disordered" evidence="1">
    <location>
        <begin position="40"/>
        <end position="93"/>
    </location>
</feature>
<dbReference type="Proteomes" id="UP000326062">
    <property type="component" value="Unassembled WGS sequence"/>
</dbReference>
<gene>
    <name evidence="4" type="ORF">FD755_023851</name>
    <name evidence="3" type="ORF">FD755_023852</name>
</gene>
<feature type="signal peptide" evidence="2">
    <location>
        <begin position="1"/>
        <end position="21"/>
    </location>
</feature>
<dbReference type="AlphaFoldDB" id="A0A5N3VVZ2"/>
<evidence type="ECO:0000256" key="2">
    <source>
        <dbReference type="SAM" id="SignalP"/>
    </source>
</evidence>
<feature type="chain" id="PRO_5036147745" evidence="2">
    <location>
        <begin position="22"/>
        <end position="218"/>
    </location>
</feature>
<evidence type="ECO:0000313" key="4">
    <source>
        <dbReference type="EMBL" id="KAB0353447.1"/>
    </source>
</evidence>
<evidence type="ECO:0000313" key="5">
    <source>
        <dbReference type="Proteomes" id="UP000326062"/>
    </source>
</evidence>
<name>A0A5N3VVZ2_MUNRE</name>
<organism evidence="4 5">
    <name type="scientific">Muntiacus reevesi</name>
    <name type="common">Reeves' muntjac</name>
    <name type="synonym">Cervus reevesi</name>
    <dbReference type="NCBI Taxonomy" id="9886"/>
    <lineage>
        <taxon>Eukaryota</taxon>
        <taxon>Metazoa</taxon>
        <taxon>Chordata</taxon>
        <taxon>Craniata</taxon>
        <taxon>Vertebrata</taxon>
        <taxon>Euteleostomi</taxon>
        <taxon>Mammalia</taxon>
        <taxon>Eutheria</taxon>
        <taxon>Laurasiatheria</taxon>
        <taxon>Artiodactyla</taxon>
        <taxon>Ruminantia</taxon>
        <taxon>Pecora</taxon>
        <taxon>Cervidae</taxon>
        <taxon>Muntiacinae</taxon>
        <taxon>Muntiacus</taxon>
    </lineage>
</organism>
<evidence type="ECO:0000313" key="3">
    <source>
        <dbReference type="EMBL" id="KAB0353446.1"/>
    </source>
</evidence>
<feature type="non-terminal residue" evidence="4">
    <location>
        <position position="1"/>
    </location>
</feature>
<dbReference type="EMBL" id="VCEB01000900">
    <property type="protein sequence ID" value="KAB0353446.1"/>
    <property type="molecule type" value="Genomic_DNA"/>
</dbReference>
<reference evidence="4 5" key="1">
    <citation type="submission" date="2019-06" db="EMBL/GenBank/DDBJ databases">
        <title>Discovery of a novel chromosome fission-fusion reversal in muntjac.</title>
        <authorList>
            <person name="Mudd A.B."/>
            <person name="Bredeson J.V."/>
            <person name="Baum R."/>
            <person name="Hockemeyer D."/>
            <person name="Rokhsar D.S."/>
        </authorList>
    </citation>
    <scope>NUCLEOTIDE SEQUENCE [LARGE SCALE GENOMIC DNA]</scope>
    <source>
        <strain evidence="4">UCam_UCB_Mr</strain>
        <tissue evidence="4">Fibroblast cell line</tissue>
    </source>
</reference>
<feature type="compositionally biased region" description="Low complexity" evidence="1">
    <location>
        <begin position="66"/>
        <end position="88"/>
    </location>
</feature>
<comment type="caution">
    <text evidence="4">The sequence shown here is derived from an EMBL/GenBank/DDBJ whole genome shotgun (WGS) entry which is preliminary data.</text>
</comment>
<proteinExistence type="predicted"/>
<keyword evidence="5" id="KW-1185">Reference proteome</keyword>